<dbReference type="GO" id="GO:0031460">
    <property type="term" value="P:glycine betaine transport"/>
    <property type="evidence" value="ECO:0007669"/>
    <property type="project" value="TreeGrafter"/>
</dbReference>
<dbReference type="PANTHER" id="PTHR47737">
    <property type="entry name" value="GLYCINE BETAINE/PROLINE BETAINE TRANSPORT SYSTEM PERMEASE PROTEIN PROW"/>
    <property type="match status" value="1"/>
</dbReference>
<organism evidence="6 7">
    <name type="scientific">Gandjariella thermophila</name>
    <dbReference type="NCBI Taxonomy" id="1931992"/>
    <lineage>
        <taxon>Bacteria</taxon>
        <taxon>Bacillati</taxon>
        <taxon>Actinomycetota</taxon>
        <taxon>Actinomycetes</taxon>
        <taxon>Pseudonocardiales</taxon>
        <taxon>Pseudonocardiaceae</taxon>
        <taxon>Gandjariella</taxon>
    </lineage>
</organism>
<dbReference type="Proteomes" id="UP000298860">
    <property type="component" value="Unassembled WGS sequence"/>
</dbReference>
<dbReference type="InterPro" id="IPR007210">
    <property type="entry name" value="ABC_Gly_betaine_transp_sub-bd"/>
</dbReference>
<gene>
    <name evidence="6" type="ORF">GTS_13060</name>
</gene>
<reference evidence="7" key="1">
    <citation type="submission" date="2019-04" db="EMBL/GenBank/DDBJ databases">
        <title>Draft genome sequence of Pseudonocardiaceae bacterium SL3-2-4.</title>
        <authorList>
            <person name="Ningsih F."/>
            <person name="Yokota A."/>
            <person name="Sakai Y."/>
            <person name="Nanatani K."/>
            <person name="Yabe S."/>
            <person name="Oetari A."/>
            <person name="Sjamsuridzal W."/>
        </authorList>
    </citation>
    <scope>NUCLEOTIDE SEQUENCE [LARGE SCALE GENOMIC DNA]</scope>
    <source>
        <strain evidence="7">SL3-2-4</strain>
    </source>
</reference>
<dbReference type="Gene3D" id="3.40.190.100">
    <property type="entry name" value="Glycine betaine-binding periplasmic protein, domain 2"/>
    <property type="match status" value="1"/>
</dbReference>
<name>A0A4D4J6W9_9PSEU</name>
<feature type="domain" description="ABC-type glycine betaine transport system substrate-binding" evidence="5">
    <location>
        <begin position="43"/>
        <end position="292"/>
    </location>
</feature>
<dbReference type="Pfam" id="PF04069">
    <property type="entry name" value="OpuAC"/>
    <property type="match status" value="1"/>
</dbReference>
<dbReference type="GO" id="GO:0043190">
    <property type="term" value="C:ATP-binding cassette (ABC) transporter complex"/>
    <property type="evidence" value="ECO:0007669"/>
    <property type="project" value="InterPro"/>
</dbReference>
<evidence type="ECO:0000256" key="2">
    <source>
        <dbReference type="ARBA" id="ARBA00022448"/>
    </source>
</evidence>
<keyword evidence="4" id="KW-0472">Membrane</keyword>
<keyword evidence="2" id="KW-0813">Transport</keyword>
<dbReference type="GO" id="GO:0015871">
    <property type="term" value="P:choline transport"/>
    <property type="evidence" value="ECO:0007669"/>
    <property type="project" value="TreeGrafter"/>
</dbReference>
<comment type="subcellular location">
    <subcellularLocation>
        <location evidence="1">Cell membrane</location>
    </subcellularLocation>
</comment>
<evidence type="ECO:0000256" key="1">
    <source>
        <dbReference type="ARBA" id="ARBA00004236"/>
    </source>
</evidence>
<sequence length="302" mass="32821">MFVTSRRGRMVLAGVIAAVLAVVVGCSGKSATVGGTGGDSNSKSVTLAVVQGWDEDIAASYLWKELLERKGYQVNLQQLDIASTFTGLANNQVDAYLDAWLPSTHQSYWEKFGSKLNDVGSWYSPADLVLAVPNYVQINSIDELKGKAGQFDGKIVGIEPGAGEMRIARNNVLPAYGLNGEYQLAEGSTPAMLASLDSAIKENKPIVVTLWHPHLAFTKFPIKVLQDPKGAWGKPDELHSVTSQKFAQSKPDVTGWLKKFHLDDHQLGTLEQLIEQKGKGHEQDAAKEWLNQNPQVASSFTG</sequence>
<dbReference type="CDD" id="cd13639">
    <property type="entry name" value="PBP2_OpuAC_like"/>
    <property type="match status" value="1"/>
</dbReference>
<evidence type="ECO:0000256" key="3">
    <source>
        <dbReference type="ARBA" id="ARBA00022475"/>
    </source>
</evidence>
<dbReference type="EMBL" id="BJFL01000004">
    <property type="protein sequence ID" value="GDY29673.1"/>
    <property type="molecule type" value="Genomic_DNA"/>
</dbReference>
<accession>A0A4D4J6W9</accession>
<evidence type="ECO:0000256" key="4">
    <source>
        <dbReference type="ARBA" id="ARBA00023136"/>
    </source>
</evidence>
<keyword evidence="7" id="KW-1185">Reference proteome</keyword>
<dbReference type="AlphaFoldDB" id="A0A4D4J6W9"/>
<evidence type="ECO:0000259" key="5">
    <source>
        <dbReference type="Pfam" id="PF04069"/>
    </source>
</evidence>
<dbReference type="PROSITE" id="PS51257">
    <property type="entry name" value="PROKAR_LIPOPROTEIN"/>
    <property type="match status" value="1"/>
</dbReference>
<dbReference type="SUPFAM" id="SSF53850">
    <property type="entry name" value="Periplasmic binding protein-like II"/>
    <property type="match status" value="1"/>
</dbReference>
<dbReference type="Gene3D" id="3.10.105.10">
    <property type="entry name" value="Dipeptide-binding Protein, Domain 3"/>
    <property type="match status" value="2"/>
</dbReference>
<dbReference type="PANTHER" id="PTHR47737:SF1">
    <property type="entry name" value="GLYCINE BETAINE_PROLINE BETAINE TRANSPORT SYSTEM PERMEASE PROTEIN PROW"/>
    <property type="match status" value="1"/>
</dbReference>
<comment type="caution">
    <text evidence="6">The sequence shown here is derived from an EMBL/GenBank/DDBJ whole genome shotgun (WGS) entry which is preliminary data.</text>
</comment>
<dbReference type="RefSeq" id="WP_225978138.1">
    <property type="nucleotide sequence ID" value="NZ_BJFL01000004.1"/>
</dbReference>
<dbReference type="GO" id="GO:0005275">
    <property type="term" value="F:amine transmembrane transporter activity"/>
    <property type="evidence" value="ECO:0007669"/>
    <property type="project" value="TreeGrafter"/>
</dbReference>
<keyword evidence="3" id="KW-1003">Cell membrane</keyword>
<dbReference type="GO" id="GO:0015226">
    <property type="term" value="F:carnitine transmembrane transporter activity"/>
    <property type="evidence" value="ECO:0007669"/>
    <property type="project" value="TreeGrafter"/>
</dbReference>
<evidence type="ECO:0000313" key="6">
    <source>
        <dbReference type="EMBL" id="GDY29673.1"/>
    </source>
</evidence>
<proteinExistence type="predicted"/>
<evidence type="ECO:0000313" key="7">
    <source>
        <dbReference type="Proteomes" id="UP000298860"/>
    </source>
</evidence>
<protein>
    <recommendedName>
        <fullName evidence="5">ABC-type glycine betaine transport system substrate-binding domain-containing protein</fullName>
    </recommendedName>
</protein>